<gene>
    <name evidence="14" type="primary">ugpA-2</name>
    <name evidence="14" type="ORF">IE4771_CH03644</name>
</gene>
<comment type="similarity">
    <text evidence="2 12">Belongs to the binding-protein-dependent transport system permease family.</text>
</comment>
<dbReference type="KEGG" id="rei:IE4771_CH03644"/>
<evidence type="ECO:0000256" key="11">
    <source>
        <dbReference type="ARBA" id="ARBA00040780"/>
    </source>
</evidence>
<keyword evidence="4 12" id="KW-0813">Transport</keyword>
<name>A0A060I4R3_RHIET</name>
<feature type="domain" description="ABC transmembrane type-1" evidence="13">
    <location>
        <begin position="71"/>
        <end position="283"/>
    </location>
</feature>
<dbReference type="CDD" id="cd06261">
    <property type="entry name" value="TM_PBP2"/>
    <property type="match status" value="1"/>
</dbReference>
<evidence type="ECO:0000256" key="8">
    <source>
        <dbReference type="ARBA" id="ARBA00022989"/>
    </source>
</evidence>
<evidence type="ECO:0000256" key="7">
    <source>
        <dbReference type="ARBA" id="ARBA00022692"/>
    </source>
</evidence>
<feature type="transmembrane region" description="Helical" evidence="12">
    <location>
        <begin position="12"/>
        <end position="30"/>
    </location>
</feature>
<evidence type="ECO:0000256" key="9">
    <source>
        <dbReference type="ARBA" id="ARBA00023136"/>
    </source>
</evidence>
<reference evidence="14 15" key="1">
    <citation type="submission" date="2013-12" db="EMBL/GenBank/DDBJ databases">
        <title>Complete genome sequence of Rhizobium etli bv. mimosae IE4771.</title>
        <authorList>
            <person name="Bustos P."/>
            <person name="Santamaria R.I."/>
            <person name="Lozano L."/>
            <person name="Ormeno-Orrillo E."/>
            <person name="Rogel M.A."/>
            <person name="Romero D."/>
            <person name="Cevallos M.A."/>
            <person name="Martinez-Romero E."/>
            <person name="Gonzalez V."/>
        </authorList>
    </citation>
    <scope>NUCLEOTIDE SEQUENCE [LARGE SCALE GENOMIC DNA]</scope>
    <source>
        <strain evidence="14 15">IE4771</strain>
    </source>
</reference>
<dbReference type="Pfam" id="PF00528">
    <property type="entry name" value="BPD_transp_1"/>
    <property type="match status" value="1"/>
</dbReference>
<dbReference type="EMBL" id="CP006986">
    <property type="protein sequence ID" value="AIC28724.1"/>
    <property type="molecule type" value="Genomic_DNA"/>
</dbReference>
<evidence type="ECO:0000256" key="12">
    <source>
        <dbReference type="RuleBase" id="RU363032"/>
    </source>
</evidence>
<keyword evidence="7 12" id="KW-0812">Transmembrane</keyword>
<evidence type="ECO:0000256" key="5">
    <source>
        <dbReference type="ARBA" id="ARBA00022475"/>
    </source>
</evidence>
<keyword evidence="5" id="KW-1003">Cell membrane</keyword>
<evidence type="ECO:0000259" key="13">
    <source>
        <dbReference type="PROSITE" id="PS50928"/>
    </source>
</evidence>
<organism evidence="14 15">
    <name type="scientific">Rhizobium etli bv. mimosae str. IE4771</name>
    <dbReference type="NCBI Taxonomy" id="1432050"/>
    <lineage>
        <taxon>Bacteria</taxon>
        <taxon>Pseudomonadati</taxon>
        <taxon>Pseudomonadota</taxon>
        <taxon>Alphaproteobacteria</taxon>
        <taxon>Hyphomicrobiales</taxon>
        <taxon>Rhizobiaceae</taxon>
        <taxon>Rhizobium/Agrobacterium group</taxon>
        <taxon>Rhizobium</taxon>
    </lineage>
</organism>
<dbReference type="InterPro" id="IPR035906">
    <property type="entry name" value="MetI-like_sf"/>
</dbReference>
<sequence length="294" mass="33252">MEKRVTFSSTTIGLLFAFPMLLLIFVFFYWPSAQALYWAFTLEQPWGGGNAWVGFDNFKLLLSDPIYWESITRSMVFGFSSTIIAMGLALILALLTDRELRGHKVYRSVFIWPYAIAAPALGLAFRFILAPEAGLLSVINHVWPGLWNPALDGKDAMIAVIVAFSWKYIGYNFIFFLSALQGIPRSLIEAAAMDGSGPMRRIWDIQLPLLTPTLFFLLVINITESFQDSFGIVDVMTQGGPARATELMVYKIYFDGFRGLDYSGAAAQSIILMLLVVMLTIFQFRFIERRVHYK</sequence>
<accession>A0A060I4R3</accession>
<dbReference type="OrthoDB" id="9773727at2"/>
<keyword evidence="9 12" id="KW-0472">Membrane</keyword>
<evidence type="ECO:0000256" key="1">
    <source>
        <dbReference type="ARBA" id="ARBA00004429"/>
    </source>
</evidence>
<protein>
    <recommendedName>
        <fullName evidence="11">sn-glycerol-3-phosphate transport system permease protein UgpA</fullName>
    </recommendedName>
</protein>
<feature type="transmembrane region" description="Helical" evidence="12">
    <location>
        <begin position="75"/>
        <end position="96"/>
    </location>
</feature>
<dbReference type="PANTHER" id="PTHR43227:SF9">
    <property type="entry name" value="SN-GLYCEROL-3-PHOSPHATE TRANSPORT SYSTEM PERMEASE PROTEIN UGPA"/>
    <property type="match status" value="1"/>
</dbReference>
<feature type="transmembrane region" description="Helical" evidence="12">
    <location>
        <begin position="156"/>
        <end position="180"/>
    </location>
</feature>
<evidence type="ECO:0000313" key="15">
    <source>
        <dbReference type="Proteomes" id="UP000027180"/>
    </source>
</evidence>
<comment type="subunit">
    <text evidence="3">The complex is composed of two ATP-binding proteins (UgpC), two transmembrane proteins (UgpA and UgpE) and a solute-binding protein (UgpB).</text>
</comment>
<comment type="function">
    <text evidence="10">Part of the ABC transporter complex UgpBAEC involved in sn-glycerol-3-phosphate (G3P) import. Probably responsible for the translocation of the substrate across the membrane.</text>
</comment>
<comment type="subcellular location">
    <subcellularLocation>
        <location evidence="1">Cell inner membrane</location>
        <topology evidence="1">Multi-pass membrane protein</topology>
    </subcellularLocation>
    <subcellularLocation>
        <location evidence="12">Cell membrane</location>
        <topology evidence="12">Multi-pass membrane protein</topology>
    </subcellularLocation>
</comment>
<evidence type="ECO:0000256" key="2">
    <source>
        <dbReference type="ARBA" id="ARBA00009306"/>
    </source>
</evidence>
<dbReference type="AlphaFoldDB" id="A0A060I4R3"/>
<dbReference type="PANTHER" id="PTHR43227">
    <property type="entry name" value="BLL4140 PROTEIN"/>
    <property type="match status" value="1"/>
</dbReference>
<dbReference type="InterPro" id="IPR050809">
    <property type="entry name" value="UgpAE/MalFG_permease"/>
</dbReference>
<dbReference type="InterPro" id="IPR000515">
    <property type="entry name" value="MetI-like"/>
</dbReference>
<keyword evidence="6" id="KW-0997">Cell inner membrane</keyword>
<evidence type="ECO:0000256" key="3">
    <source>
        <dbReference type="ARBA" id="ARBA00011557"/>
    </source>
</evidence>
<feature type="transmembrane region" description="Helical" evidence="12">
    <location>
        <begin position="265"/>
        <end position="287"/>
    </location>
</feature>
<evidence type="ECO:0000256" key="10">
    <source>
        <dbReference type="ARBA" id="ARBA00037054"/>
    </source>
</evidence>
<evidence type="ECO:0000256" key="4">
    <source>
        <dbReference type="ARBA" id="ARBA00022448"/>
    </source>
</evidence>
<dbReference type="Proteomes" id="UP000027180">
    <property type="component" value="Chromosome"/>
</dbReference>
<proteinExistence type="inferred from homology"/>
<evidence type="ECO:0000313" key="14">
    <source>
        <dbReference type="EMBL" id="AIC28724.1"/>
    </source>
</evidence>
<feature type="transmembrane region" description="Helical" evidence="12">
    <location>
        <begin position="201"/>
        <end position="220"/>
    </location>
</feature>
<dbReference type="GO" id="GO:0055085">
    <property type="term" value="P:transmembrane transport"/>
    <property type="evidence" value="ECO:0007669"/>
    <property type="project" value="InterPro"/>
</dbReference>
<evidence type="ECO:0000256" key="6">
    <source>
        <dbReference type="ARBA" id="ARBA00022519"/>
    </source>
</evidence>
<feature type="transmembrane region" description="Helical" evidence="12">
    <location>
        <begin position="108"/>
        <end position="129"/>
    </location>
</feature>
<dbReference type="RefSeq" id="WP_038690923.1">
    <property type="nucleotide sequence ID" value="NZ_CP006986.1"/>
</dbReference>
<dbReference type="GO" id="GO:0005886">
    <property type="term" value="C:plasma membrane"/>
    <property type="evidence" value="ECO:0007669"/>
    <property type="project" value="UniProtKB-SubCell"/>
</dbReference>
<dbReference type="HOGENOM" id="CLU_016047_0_2_5"/>
<keyword evidence="8 12" id="KW-1133">Transmembrane helix</keyword>
<dbReference type="Gene3D" id="1.10.3720.10">
    <property type="entry name" value="MetI-like"/>
    <property type="match status" value="1"/>
</dbReference>
<dbReference type="PROSITE" id="PS50928">
    <property type="entry name" value="ABC_TM1"/>
    <property type="match status" value="1"/>
</dbReference>
<dbReference type="SUPFAM" id="SSF161098">
    <property type="entry name" value="MetI-like"/>
    <property type="match status" value="1"/>
</dbReference>